<feature type="transmembrane region" description="Helical" evidence="11">
    <location>
        <begin position="96"/>
        <end position="120"/>
    </location>
</feature>
<evidence type="ECO:0000256" key="7">
    <source>
        <dbReference type="ARBA" id="ARBA00022989"/>
    </source>
</evidence>
<dbReference type="Gene3D" id="1.10.287.130">
    <property type="match status" value="1"/>
</dbReference>
<dbReference type="PANTHER" id="PTHR43065:SF42">
    <property type="entry name" value="TWO-COMPONENT SENSOR PPRA"/>
    <property type="match status" value="1"/>
</dbReference>
<proteinExistence type="predicted"/>
<dbReference type="CDD" id="cd00156">
    <property type="entry name" value="REC"/>
    <property type="match status" value="1"/>
</dbReference>
<evidence type="ECO:0000256" key="2">
    <source>
        <dbReference type="ARBA" id="ARBA00004651"/>
    </source>
</evidence>
<keyword evidence="16" id="KW-1185">Reference proteome</keyword>
<dbReference type="InterPro" id="IPR035965">
    <property type="entry name" value="PAS-like_dom_sf"/>
</dbReference>
<dbReference type="InterPro" id="IPR036890">
    <property type="entry name" value="HATPase_C_sf"/>
</dbReference>
<comment type="subcellular location">
    <subcellularLocation>
        <location evidence="2">Cell membrane</location>
        <topology evidence="2">Multi-pass membrane protein</topology>
    </subcellularLocation>
</comment>
<organism evidence="15 16">
    <name type="scientific">Corallococcus soli</name>
    <dbReference type="NCBI Taxonomy" id="2710757"/>
    <lineage>
        <taxon>Bacteria</taxon>
        <taxon>Pseudomonadati</taxon>
        <taxon>Myxococcota</taxon>
        <taxon>Myxococcia</taxon>
        <taxon>Myxococcales</taxon>
        <taxon>Cystobacterineae</taxon>
        <taxon>Myxococcaceae</taxon>
        <taxon>Corallococcus</taxon>
    </lineage>
</organism>
<comment type="caution">
    <text evidence="15">The sequence shown here is derived from an EMBL/GenBank/DDBJ whole genome shotgun (WGS) entry which is preliminary data.</text>
</comment>
<evidence type="ECO:0000259" key="14">
    <source>
        <dbReference type="PROSITE" id="PS50113"/>
    </source>
</evidence>
<reference evidence="15 16" key="1">
    <citation type="submission" date="2020-02" db="EMBL/GenBank/DDBJ databases">
        <authorList>
            <person name="Babadi Z.K."/>
            <person name="Risdian C."/>
            <person name="Ebrahimipour G.H."/>
            <person name="Wink J."/>
        </authorList>
    </citation>
    <scope>NUCLEOTIDE SEQUENCE [LARGE SCALE GENOMIC DNA]</scope>
    <source>
        <strain evidence="15 16">ZKHCc1 1396</strain>
    </source>
</reference>
<dbReference type="EC" id="2.7.13.3" evidence="3"/>
<evidence type="ECO:0000313" key="16">
    <source>
        <dbReference type="Proteomes" id="UP001516472"/>
    </source>
</evidence>
<comment type="catalytic activity">
    <reaction evidence="1">
        <text>ATP + protein L-histidine = ADP + protein N-phospho-L-histidine.</text>
        <dbReference type="EC" id="2.7.13.3"/>
    </reaction>
</comment>
<evidence type="ECO:0000256" key="8">
    <source>
        <dbReference type="ARBA" id="ARBA00023136"/>
    </source>
</evidence>
<dbReference type="InterPro" id="IPR036097">
    <property type="entry name" value="HisK_dim/P_sf"/>
</dbReference>
<evidence type="ECO:0000256" key="10">
    <source>
        <dbReference type="SAM" id="MobiDB-lite"/>
    </source>
</evidence>
<evidence type="ECO:0000256" key="9">
    <source>
        <dbReference type="PROSITE-ProRule" id="PRU00169"/>
    </source>
</evidence>
<dbReference type="InterPro" id="IPR000700">
    <property type="entry name" value="PAS-assoc_C"/>
</dbReference>
<dbReference type="InterPro" id="IPR011006">
    <property type="entry name" value="CheY-like_superfamily"/>
</dbReference>
<dbReference type="Pfam" id="PF02518">
    <property type="entry name" value="HATPase_c"/>
    <property type="match status" value="1"/>
</dbReference>
<dbReference type="SMART" id="SM00388">
    <property type="entry name" value="HisKA"/>
    <property type="match status" value="1"/>
</dbReference>
<gene>
    <name evidence="15" type="ORF">G4177_18325</name>
</gene>
<dbReference type="InterPro" id="IPR001789">
    <property type="entry name" value="Sig_transdc_resp-reg_receiver"/>
</dbReference>
<dbReference type="InterPro" id="IPR000014">
    <property type="entry name" value="PAS"/>
</dbReference>
<evidence type="ECO:0000256" key="11">
    <source>
        <dbReference type="SAM" id="Phobius"/>
    </source>
</evidence>
<dbReference type="Pfam" id="PF00072">
    <property type="entry name" value="Response_reg"/>
    <property type="match status" value="1"/>
</dbReference>
<dbReference type="Pfam" id="PF05231">
    <property type="entry name" value="MASE1"/>
    <property type="match status" value="1"/>
</dbReference>
<dbReference type="SMART" id="SM00448">
    <property type="entry name" value="REC"/>
    <property type="match status" value="1"/>
</dbReference>
<dbReference type="PROSITE" id="PS50113">
    <property type="entry name" value="PAC"/>
    <property type="match status" value="1"/>
</dbReference>
<name>A0ABR9PQD0_9BACT</name>
<dbReference type="SMART" id="SM00086">
    <property type="entry name" value="PAC"/>
    <property type="match status" value="1"/>
</dbReference>
<feature type="transmembrane region" description="Helical" evidence="11">
    <location>
        <begin position="252"/>
        <end position="272"/>
    </location>
</feature>
<dbReference type="NCBIfam" id="TIGR00229">
    <property type="entry name" value="sensory_box"/>
    <property type="match status" value="1"/>
</dbReference>
<feature type="transmembrane region" description="Helical" evidence="11">
    <location>
        <begin position="284"/>
        <end position="304"/>
    </location>
</feature>
<evidence type="ECO:0000256" key="4">
    <source>
        <dbReference type="ARBA" id="ARBA00022475"/>
    </source>
</evidence>
<protein>
    <recommendedName>
        <fullName evidence="3">histidine kinase</fullName>
        <ecNumber evidence="3">2.7.13.3</ecNumber>
    </recommendedName>
</protein>
<feature type="transmembrane region" description="Helical" evidence="11">
    <location>
        <begin position="132"/>
        <end position="158"/>
    </location>
</feature>
<dbReference type="Proteomes" id="UP001516472">
    <property type="component" value="Unassembled WGS sequence"/>
</dbReference>
<evidence type="ECO:0000313" key="15">
    <source>
        <dbReference type="EMBL" id="MBE4750125.1"/>
    </source>
</evidence>
<evidence type="ECO:0000259" key="12">
    <source>
        <dbReference type="PROSITE" id="PS50109"/>
    </source>
</evidence>
<dbReference type="Gene3D" id="3.30.565.10">
    <property type="entry name" value="Histidine kinase-like ATPase, C-terminal domain"/>
    <property type="match status" value="1"/>
</dbReference>
<dbReference type="PRINTS" id="PR00344">
    <property type="entry name" value="BCTRLSENSOR"/>
</dbReference>
<dbReference type="Pfam" id="PF13426">
    <property type="entry name" value="PAS_9"/>
    <property type="match status" value="1"/>
</dbReference>
<dbReference type="InterPro" id="IPR007895">
    <property type="entry name" value="MASE1"/>
</dbReference>
<feature type="transmembrane region" description="Helical" evidence="11">
    <location>
        <begin position="54"/>
        <end position="76"/>
    </location>
</feature>
<feature type="domain" description="PAC" evidence="14">
    <location>
        <begin position="390"/>
        <end position="442"/>
    </location>
</feature>
<feature type="region of interest" description="Disordered" evidence="10">
    <location>
        <begin position="680"/>
        <end position="704"/>
    </location>
</feature>
<dbReference type="InterPro" id="IPR003594">
    <property type="entry name" value="HATPase_dom"/>
</dbReference>
<feature type="transmembrane region" description="Helical" evidence="11">
    <location>
        <begin position="20"/>
        <end position="42"/>
    </location>
</feature>
<dbReference type="PANTHER" id="PTHR43065">
    <property type="entry name" value="SENSOR HISTIDINE KINASE"/>
    <property type="match status" value="1"/>
</dbReference>
<evidence type="ECO:0000256" key="5">
    <source>
        <dbReference type="ARBA" id="ARBA00022553"/>
    </source>
</evidence>
<keyword evidence="6 11" id="KW-0812">Transmembrane</keyword>
<keyword evidence="5 9" id="KW-0597">Phosphoprotein</keyword>
<feature type="transmembrane region" description="Helical" evidence="11">
    <location>
        <begin position="170"/>
        <end position="192"/>
    </location>
</feature>
<dbReference type="PROSITE" id="PS50109">
    <property type="entry name" value="HIS_KIN"/>
    <property type="match status" value="1"/>
</dbReference>
<evidence type="ECO:0000256" key="1">
    <source>
        <dbReference type="ARBA" id="ARBA00000085"/>
    </source>
</evidence>
<dbReference type="SUPFAM" id="SSF47384">
    <property type="entry name" value="Homodimeric domain of signal transducing histidine kinase"/>
    <property type="match status" value="1"/>
</dbReference>
<dbReference type="Pfam" id="PF00512">
    <property type="entry name" value="HisKA"/>
    <property type="match status" value="1"/>
</dbReference>
<dbReference type="SUPFAM" id="SSF52172">
    <property type="entry name" value="CheY-like"/>
    <property type="match status" value="1"/>
</dbReference>
<dbReference type="SMART" id="SM00387">
    <property type="entry name" value="HATPase_c"/>
    <property type="match status" value="1"/>
</dbReference>
<feature type="domain" description="Response regulatory" evidence="13">
    <location>
        <begin position="713"/>
        <end position="829"/>
    </location>
</feature>
<evidence type="ECO:0000259" key="13">
    <source>
        <dbReference type="PROSITE" id="PS50110"/>
    </source>
</evidence>
<dbReference type="EMBL" id="JAAIYO010000005">
    <property type="protein sequence ID" value="MBE4750125.1"/>
    <property type="molecule type" value="Genomic_DNA"/>
</dbReference>
<keyword evidence="4" id="KW-1003">Cell membrane</keyword>
<dbReference type="InterPro" id="IPR004358">
    <property type="entry name" value="Sig_transdc_His_kin-like_C"/>
</dbReference>
<dbReference type="CDD" id="cd00130">
    <property type="entry name" value="PAS"/>
    <property type="match status" value="1"/>
</dbReference>
<dbReference type="SUPFAM" id="SSF55874">
    <property type="entry name" value="ATPase domain of HSP90 chaperone/DNA topoisomerase II/histidine kinase"/>
    <property type="match status" value="1"/>
</dbReference>
<dbReference type="SUPFAM" id="SSF55785">
    <property type="entry name" value="PYP-like sensor domain (PAS domain)"/>
    <property type="match status" value="1"/>
</dbReference>
<feature type="compositionally biased region" description="Low complexity" evidence="10">
    <location>
        <begin position="686"/>
        <end position="704"/>
    </location>
</feature>
<feature type="modified residue" description="4-aspartylphosphate" evidence="9">
    <location>
        <position position="762"/>
    </location>
</feature>
<dbReference type="InterPro" id="IPR001610">
    <property type="entry name" value="PAC"/>
</dbReference>
<keyword evidence="8 11" id="KW-0472">Membrane</keyword>
<evidence type="ECO:0000256" key="3">
    <source>
        <dbReference type="ARBA" id="ARBA00012438"/>
    </source>
</evidence>
<feature type="domain" description="Histidine kinase" evidence="12">
    <location>
        <begin position="455"/>
        <end position="675"/>
    </location>
</feature>
<accession>A0ABR9PQD0</accession>
<dbReference type="Gene3D" id="3.30.450.20">
    <property type="entry name" value="PAS domain"/>
    <property type="match status" value="1"/>
</dbReference>
<evidence type="ECO:0000256" key="6">
    <source>
        <dbReference type="ARBA" id="ARBA00022692"/>
    </source>
</evidence>
<sequence length="849" mass="88962">MSRPGTTGGVTIQARHQARVAAALQGGGLVEVIALAGVYLAAARAGLSLAAEGSHISAVWLPSGVALGGLLLWGVSRWPAVLLGAWTVALALDVSPLVGLGVAAGATLEAVLGALLLRRVACSRELHRVRDVVWLGGGAALCALLGSGLGSLSLVLGGLVPHAQWAASAWLWWMSNLLGMVLVTPPLLLLFGSWRARWNWTWETWVLPATMVAVCVGVFAFPQPGSGQAHALTFLLFPLSAWAALRCGPRGAALSSLFIALAAIAGTARGLGPFYTVDLLPRGLVVLQLFIGITSLTGLLLAAARAERREAVEMLELLATTVRAVHEGVLICEVREPGVLNTVFVNEALCALVGRRREELVGTAPGALLASPDVSEPRQLEDALREERSLRAEVVLQRPDGTRVWSEMQLSPVRANGEAVTHFVATHRDVTATKELQARLVAAERVAAVGTLAAGVGHEINNPLAYLALNLEAAQRSLAAEGAGAPAGVRDALGSVRGAQEGAERIRLIVRDLRVFSREESPEHGLVDLNALVPPAVRVVLHALRPRARLVESFGKVPRVLGSEARLGQVLLNLLVNAMQAIPEGDPGRHEVRVRTRTDATGHACVEVEDTGGGIPPDVLPRIFDPFFTTKGNEEGTGLGLAICHQIIRAHGGELRVHSVPGQGATFTLLLPPATVRSAGPSPVMASSSRQAARGAEAEEAGLPASSCGRRGRVLIVDDEPRLAQSMRLLLEPFHDVVIVTDGEAALARVGQGESFDVVLCDLQMPGMDGIAVYRRLVAQAPALVSRLVFISGGASSPEGRVFVETVANRVLEKPVRPDVLLATVEATLAGGGPPEVAARGAVGGARRG</sequence>
<feature type="transmembrane region" description="Helical" evidence="11">
    <location>
        <begin position="204"/>
        <end position="221"/>
    </location>
</feature>
<dbReference type="CDD" id="cd00082">
    <property type="entry name" value="HisKA"/>
    <property type="match status" value="1"/>
</dbReference>
<dbReference type="InterPro" id="IPR003661">
    <property type="entry name" value="HisK_dim/P_dom"/>
</dbReference>
<keyword evidence="7 11" id="KW-1133">Transmembrane helix</keyword>
<dbReference type="Gene3D" id="3.40.50.2300">
    <property type="match status" value="1"/>
</dbReference>
<dbReference type="InterPro" id="IPR005467">
    <property type="entry name" value="His_kinase_dom"/>
</dbReference>
<dbReference type="PROSITE" id="PS50110">
    <property type="entry name" value="RESPONSE_REGULATORY"/>
    <property type="match status" value="1"/>
</dbReference>